<dbReference type="InterPro" id="IPR036102">
    <property type="entry name" value="OsmC/Ohrsf"/>
</dbReference>
<dbReference type="Proteomes" id="UP000095185">
    <property type="component" value="Chromosome"/>
</dbReference>
<evidence type="ECO:0000313" key="1">
    <source>
        <dbReference type="EMBL" id="AOS83264.1"/>
    </source>
</evidence>
<dbReference type="PANTHER" id="PTHR34352:SF1">
    <property type="entry name" value="PROTEIN YHFA"/>
    <property type="match status" value="1"/>
</dbReference>
<protein>
    <submittedName>
        <fullName evidence="1">Osmotically inducible protein C</fullName>
    </submittedName>
</protein>
<dbReference type="AlphaFoldDB" id="A0A1D8D4G4"/>
<reference evidence="1" key="1">
    <citation type="submission" date="2016-09" db="EMBL/GenBank/DDBJ databases">
        <title>Genome sequence of Chlorobaculum limnaeum.</title>
        <authorList>
            <person name="Liu Z."/>
            <person name="Tank M."/>
            <person name="Bryant D.A."/>
        </authorList>
    </citation>
    <scope>NUCLEOTIDE SEQUENCE [LARGE SCALE GENOMIC DNA]</scope>
    <source>
        <strain evidence="1">DSM 1677</strain>
    </source>
</reference>
<gene>
    <name evidence="1" type="ORF">BIU88_03350</name>
</gene>
<organism evidence="1 2">
    <name type="scientific">Chlorobaculum limnaeum</name>
    <dbReference type="NCBI Taxonomy" id="274537"/>
    <lineage>
        <taxon>Bacteria</taxon>
        <taxon>Pseudomonadati</taxon>
        <taxon>Chlorobiota</taxon>
        <taxon>Chlorobiia</taxon>
        <taxon>Chlorobiales</taxon>
        <taxon>Chlorobiaceae</taxon>
        <taxon>Chlorobaculum</taxon>
    </lineage>
</organism>
<sequence>MHATVSFDRNLPLVGLNAKGQHTFFDVTLDPSSPAMYASPMDIVLQSLAACSMLDIISILGKMKKEVITLDATLDAERAEEHPKVFTSIHVSFKLCSPDCTKPELDKAAGLSMDKYCSVTAMLKASGCRVTWDSEVVDG</sequence>
<dbReference type="Pfam" id="PF02566">
    <property type="entry name" value="OsmC"/>
    <property type="match status" value="1"/>
</dbReference>
<dbReference type="EMBL" id="CP017305">
    <property type="protein sequence ID" value="AOS83264.1"/>
    <property type="molecule type" value="Genomic_DNA"/>
</dbReference>
<evidence type="ECO:0000313" key="2">
    <source>
        <dbReference type="Proteomes" id="UP000095185"/>
    </source>
</evidence>
<proteinExistence type="predicted"/>
<dbReference type="SUPFAM" id="SSF82784">
    <property type="entry name" value="OsmC-like"/>
    <property type="match status" value="1"/>
</dbReference>
<name>A0A1D8D4G4_CHLLM</name>
<dbReference type="OrthoDB" id="9804010at2"/>
<dbReference type="STRING" id="274537.BIU88_03350"/>
<dbReference type="InterPro" id="IPR015946">
    <property type="entry name" value="KH_dom-like_a/b"/>
</dbReference>
<keyword evidence="2" id="KW-1185">Reference proteome</keyword>
<dbReference type="Gene3D" id="3.30.300.20">
    <property type="match status" value="1"/>
</dbReference>
<accession>A0A1D8D4G4</accession>
<dbReference type="PANTHER" id="PTHR34352">
    <property type="entry name" value="PROTEIN YHFA"/>
    <property type="match status" value="1"/>
</dbReference>
<dbReference type="InterPro" id="IPR003718">
    <property type="entry name" value="OsmC/Ohr_fam"/>
</dbReference>
<dbReference type="RefSeq" id="WP_069808987.1">
    <property type="nucleotide sequence ID" value="NZ_CP017305.1"/>
</dbReference>
<dbReference type="KEGG" id="clz:BIU88_03350"/>